<organism evidence="1 2">
    <name type="scientific">Pseudomonas fluorescens</name>
    <dbReference type="NCBI Taxonomy" id="294"/>
    <lineage>
        <taxon>Bacteria</taxon>
        <taxon>Pseudomonadati</taxon>
        <taxon>Pseudomonadota</taxon>
        <taxon>Gammaproteobacteria</taxon>
        <taxon>Pseudomonadales</taxon>
        <taxon>Pseudomonadaceae</taxon>
        <taxon>Pseudomonas</taxon>
    </lineage>
</organism>
<evidence type="ECO:0000313" key="2">
    <source>
        <dbReference type="Proteomes" id="UP000254535"/>
    </source>
</evidence>
<dbReference type="EMBL" id="CP022313">
    <property type="protein sequence ID" value="AXJ03616.1"/>
    <property type="molecule type" value="Genomic_DNA"/>
</dbReference>
<reference evidence="1 2" key="1">
    <citation type="submission" date="2017-07" db="EMBL/GenBank/DDBJ databases">
        <title>Genome sequence of Pseudomonas NEP1.</title>
        <authorList>
            <person name="Nascimento F.X."/>
        </authorList>
    </citation>
    <scope>NUCLEOTIDE SEQUENCE [LARGE SCALE GENOMIC DNA]</scope>
    <source>
        <strain evidence="1 2">NEP1</strain>
    </source>
</reference>
<dbReference type="AlphaFoldDB" id="A0A345UT14"/>
<name>A0A345UT14_PSEFL</name>
<sequence>MSKQSLSSPSDLTTIGFTSLLYSSDQALLNVRSGVPIVEALSQASDLLFLAKSFAEDAAYDKESDRHAWAAHYLTIIGKALVDAVMKALMPRPARTKTESEAELPESM</sequence>
<proteinExistence type="predicted"/>
<evidence type="ECO:0008006" key="3">
    <source>
        <dbReference type="Google" id="ProtNLM"/>
    </source>
</evidence>
<evidence type="ECO:0000313" key="1">
    <source>
        <dbReference type="EMBL" id="AXJ03616.1"/>
    </source>
</evidence>
<gene>
    <name evidence="1" type="ORF">CFN16_05555</name>
</gene>
<protein>
    <recommendedName>
        <fullName evidence="3">DUF3077 domain-containing protein</fullName>
    </recommendedName>
</protein>
<dbReference type="InterPro" id="IPR021427">
    <property type="entry name" value="DUF3077"/>
</dbReference>
<dbReference type="Pfam" id="PF11275">
    <property type="entry name" value="DUF3077"/>
    <property type="match status" value="1"/>
</dbReference>
<dbReference type="Proteomes" id="UP000254535">
    <property type="component" value="Chromosome"/>
</dbReference>
<accession>A0A345UT14</accession>
<dbReference type="RefSeq" id="WP_115076777.1">
    <property type="nucleotide sequence ID" value="NZ_CP022313.1"/>
</dbReference>